<feature type="region of interest" description="Disordered" evidence="1">
    <location>
        <begin position="424"/>
        <end position="444"/>
    </location>
</feature>
<reference evidence="3 4" key="1">
    <citation type="journal article" date="2016" name="Mol. Biol. Evol.">
        <title>Comparative Genomics of Early-Diverging Mushroom-Forming Fungi Provides Insights into the Origins of Lignocellulose Decay Capabilities.</title>
        <authorList>
            <person name="Nagy L.G."/>
            <person name="Riley R."/>
            <person name="Tritt A."/>
            <person name="Adam C."/>
            <person name="Daum C."/>
            <person name="Floudas D."/>
            <person name="Sun H."/>
            <person name="Yadav J.S."/>
            <person name="Pangilinan J."/>
            <person name="Larsson K.H."/>
            <person name="Matsuura K."/>
            <person name="Barry K."/>
            <person name="Labutti K."/>
            <person name="Kuo R."/>
            <person name="Ohm R.A."/>
            <person name="Bhattacharya S.S."/>
            <person name="Shirouzu T."/>
            <person name="Yoshinaga Y."/>
            <person name="Martin F.M."/>
            <person name="Grigoriev I.V."/>
            <person name="Hibbett D.S."/>
        </authorList>
    </citation>
    <scope>NUCLEOTIDE SEQUENCE [LARGE SCALE GENOMIC DNA]</scope>
    <source>
        <strain evidence="3 4">HHB12029</strain>
    </source>
</reference>
<name>A0A165DTH3_EXIGL</name>
<dbReference type="EMBL" id="KV426192">
    <property type="protein sequence ID" value="KZV85316.1"/>
    <property type="molecule type" value="Genomic_DNA"/>
</dbReference>
<evidence type="ECO:0000313" key="3">
    <source>
        <dbReference type="EMBL" id="KZV85316.1"/>
    </source>
</evidence>
<feature type="region of interest" description="Disordered" evidence="1">
    <location>
        <begin position="342"/>
        <end position="391"/>
    </location>
</feature>
<feature type="chain" id="PRO_5007856811" evidence="2">
    <location>
        <begin position="20"/>
        <end position="444"/>
    </location>
</feature>
<evidence type="ECO:0000313" key="4">
    <source>
        <dbReference type="Proteomes" id="UP000077266"/>
    </source>
</evidence>
<protein>
    <submittedName>
        <fullName evidence="3">Uncharacterized protein</fullName>
    </submittedName>
</protein>
<accession>A0A165DTH3</accession>
<sequence>MSNWLFSDILVPAVTGISAVWHLNNALGLGEQLLVVKGNVYELPGLSPSPALGLGLCGLGARAWTLTSPSPLKPSPSPGLQAEPEPAHLYYYGTTCRTQMRYPSAYTFPPGNAVTTVNTVATVDGKVHATGLGVPKGNNTWVCDHILELSILQNVIDSGSRSMCTILKNARLSRTTLEQRLAHVKQLINHVDNLSYFEYNVEKVKGEVTRNFLSSTLNKHIVAPELQRPATDLEWIALDDYLQKTSARTHRVAQSIDQAIRVAAPGATTGVATKWTQYLNHVRTIARTAKADIAREKERLAQALAQDCARQAAAHAGTRNPHLPRRLFARLVDVGNTLLRRAGVKTTQPPSSGKKPAASCPAPQKPAKGSTTTTPVNPPVKKPAPIIKTPGKPAVCPLPGTLFCALPMLGTLYQTRPVVKSKPRVTVPKIKTKAKSRRPRRLER</sequence>
<evidence type="ECO:0000256" key="1">
    <source>
        <dbReference type="SAM" id="MobiDB-lite"/>
    </source>
</evidence>
<feature type="signal peptide" evidence="2">
    <location>
        <begin position="1"/>
        <end position="19"/>
    </location>
</feature>
<dbReference type="Proteomes" id="UP000077266">
    <property type="component" value="Unassembled WGS sequence"/>
</dbReference>
<gene>
    <name evidence="3" type="ORF">EXIGLDRAFT_753378</name>
</gene>
<keyword evidence="4" id="KW-1185">Reference proteome</keyword>
<proteinExistence type="predicted"/>
<organism evidence="3 4">
    <name type="scientific">Exidia glandulosa HHB12029</name>
    <dbReference type="NCBI Taxonomy" id="1314781"/>
    <lineage>
        <taxon>Eukaryota</taxon>
        <taxon>Fungi</taxon>
        <taxon>Dikarya</taxon>
        <taxon>Basidiomycota</taxon>
        <taxon>Agaricomycotina</taxon>
        <taxon>Agaricomycetes</taxon>
        <taxon>Auriculariales</taxon>
        <taxon>Exidiaceae</taxon>
        <taxon>Exidia</taxon>
    </lineage>
</organism>
<dbReference type="InParanoid" id="A0A165DTH3"/>
<keyword evidence="2" id="KW-0732">Signal</keyword>
<dbReference type="AlphaFoldDB" id="A0A165DTH3"/>
<evidence type="ECO:0000256" key="2">
    <source>
        <dbReference type="SAM" id="SignalP"/>
    </source>
</evidence>
<feature type="compositionally biased region" description="Basic residues" evidence="1">
    <location>
        <begin position="430"/>
        <end position="444"/>
    </location>
</feature>